<keyword evidence="2" id="KW-1185">Reference proteome</keyword>
<dbReference type="Proteomes" id="UP001382455">
    <property type="component" value="Unassembled WGS sequence"/>
</dbReference>
<evidence type="ECO:0000313" key="1">
    <source>
        <dbReference type="EMBL" id="MEI4551098.1"/>
    </source>
</evidence>
<dbReference type="RefSeq" id="WP_010558716.1">
    <property type="nucleotide sequence ID" value="NZ_CP023399.1"/>
</dbReference>
<proteinExistence type="predicted"/>
<sequence>MFNFFKKDKPKATISTPEIMGLRLGASFEIDKLAIKLILDELVIGDFAATQIIQAVGKVDMDGTYLFRFYTDDEAWLQVICEGQPTAENVVDVKLFYYFDTLDIQNQAQWEKLLNQQIGTPTYTLDGHEYNRVWTSMGDYHNPVHMAEKTFDGKSQPSETDQFTMLFERELSDGTTESLFLSAEESLESSGNLSRCLVISTGITLSSSQITIHG</sequence>
<dbReference type="EMBL" id="JBAWKS010000002">
    <property type="protein sequence ID" value="MEI4551098.1"/>
    <property type="molecule type" value="Genomic_DNA"/>
</dbReference>
<name>A0ABU8EY43_9GAMM</name>
<evidence type="ECO:0000313" key="2">
    <source>
        <dbReference type="Proteomes" id="UP001382455"/>
    </source>
</evidence>
<comment type="caution">
    <text evidence="1">The sequence shown here is derived from an EMBL/GenBank/DDBJ whole genome shotgun (WGS) entry which is preliminary data.</text>
</comment>
<organism evidence="1 2">
    <name type="scientific">Pseudoalteromonas spongiae</name>
    <dbReference type="NCBI Taxonomy" id="298657"/>
    <lineage>
        <taxon>Bacteria</taxon>
        <taxon>Pseudomonadati</taxon>
        <taxon>Pseudomonadota</taxon>
        <taxon>Gammaproteobacteria</taxon>
        <taxon>Alteromonadales</taxon>
        <taxon>Pseudoalteromonadaceae</taxon>
        <taxon>Pseudoalteromonas</taxon>
    </lineage>
</organism>
<protein>
    <submittedName>
        <fullName evidence="1">YjfK family protein</fullName>
    </submittedName>
</protein>
<dbReference type="InterPro" id="IPR019621">
    <property type="entry name" value="DUF2491"/>
</dbReference>
<gene>
    <name evidence="1" type="ORF">WAE96_15605</name>
</gene>
<dbReference type="Pfam" id="PF10679">
    <property type="entry name" value="DUF2491"/>
    <property type="match status" value="1"/>
</dbReference>
<reference evidence="1 2" key="1">
    <citation type="submission" date="2023-12" db="EMBL/GenBank/DDBJ databases">
        <title>Friends and Foes: Symbiotic and Algicidal bacterial influence on Karenia brevis blooms.</title>
        <authorList>
            <person name="Fei C."/>
            <person name="Mohamed A.R."/>
            <person name="Booker A."/>
            <person name="Arshad M."/>
            <person name="Klass S."/>
            <person name="Ahn S."/>
            <person name="Gilbert P.M."/>
            <person name="Heil C.A."/>
            <person name="Martinez J.M."/>
            <person name="Amin S.A."/>
        </authorList>
    </citation>
    <scope>NUCLEOTIDE SEQUENCE [LARGE SCALE GENOMIC DNA]</scope>
    <source>
        <strain evidence="1 2">CE15</strain>
    </source>
</reference>
<accession>A0ABU8EY43</accession>